<dbReference type="EMBL" id="FMAU01000001">
    <property type="protein sequence ID" value="SCB76197.1"/>
    <property type="molecule type" value="Genomic_DNA"/>
</dbReference>
<dbReference type="Proteomes" id="UP000181997">
    <property type="component" value="Unassembled WGS sequence"/>
</dbReference>
<dbReference type="AlphaFoldDB" id="A0A0V8HQV1"/>
<dbReference type="RefSeq" id="WP_058297242.1">
    <property type="nucleotide sequence ID" value="NZ_FMAU01000001.1"/>
</dbReference>
<gene>
    <name evidence="1" type="ORF">GA0061094_0337</name>
</gene>
<protein>
    <submittedName>
        <fullName evidence="1">Uncharacterized protein</fullName>
    </submittedName>
</protein>
<reference evidence="2" key="1">
    <citation type="submission" date="2016-08" db="EMBL/GenBank/DDBJ databases">
        <authorList>
            <person name="Varghese N."/>
            <person name="Submissions Spin"/>
        </authorList>
    </citation>
    <scope>NUCLEOTIDE SEQUENCE [LARGE SCALE GENOMIC DNA]</scope>
    <source>
        <strain evidence="2">SGD-1123</strain>
    </source>
</reference>
<dbReference type="OrthoDB" id="2624498at2"/>
<evidence type="ECO:0000313" key="1">
    <source>
        <dbReference type="EMBL" id="SCB76197.1"/>
    </source>
</evidence>
<organism evidence="1 2">
    <name type="scientific">[Bacillus] enclensis</name>
    <dbReference type="NCBI Taxonomy" id="1402860"/>
    <lineage>
        <taxon>Bacteria</taxon>
        <taxon>Bacillati</taxon>
        <taxon>Bacillota</taxon>
        <taxon>Bacilli</taxon>
        <taxon>Bacillales</taxon>
        <taxon>Bacillaceae</taxon>
        <taxon>Rossellomorea</taxon>
    </lineage>
</organism>
<accession>A0A0V8HQV1</accession>
<name>A0A0V8HQV1_9BACI</name>
<keyword evidence="2" id="KW-1185">Reference proteome</keyword>
<proteinExistence type="predicted"/>
<evidence type="ECO:0000313" key="2">
    <source>
        <dbReference type="Proteomes" id="UP000181997"/>
    </source>
</evidence>
<sequence length="87" mass="9646">MKKSNSTSLTNQTFSNRVERAEFDDNWKTIISPTGYVIYVALAERSQMEVLLNDGSSRLVIFPKRGTVTVGGGGTTHFSKPHETIIL</sequence>